<dbReference type="Proteomes" id="UP000009374">
    <property type="component" value="Unassembled WGS sequence"/>
</dbReference>
<evidence type="ECO:0000256" key="18">
    <source>
        <dbReference type="PIRSR" id="PIRSR006135-1"/>
    </source>
</evidence>
<keyword evidence="11" id="KW-0808">Transferase</keyword>
<dbReference type="EC" id="2.7.7.62" evidence="9"/>
<comment type="pathway">
    <text evidence="6">Cofactor biosynthesis; adenosylcobalamin biosynthesis; adenosylcobalamin from cob(II)yrinate a,c-diamide: step 5/7.</text>
</comment>
<comment type="catalytic activity">
    <reaction evidence="1">
        <text>adenosylcob(III)inamide + ATP = adenosylcob(III)inamide phosphate + ADP + H(+)</text>
        <dbReference type="Rhea" id="RHEA:15769"/>
        <dbReference type="ChEBI" id="CHEBI:2480"/>
        <dbReference type="ChEBI" id="CHEBI:15378"/>
        <dbReference type="ChEBI" id="CHEBI:30616"/>
        <dbReference type="ChEBI" id="CHEBI:58502"/>
        <dbReference type="ChEBI" id="CHEBI:456216"/>
        <dbReference type="EC" id="2.7.1.156"/>
    </reaction>
</comment>
<gene>
    <name evidence="20" type="ORF">UBAL3_95530006</name>
</gene>
<dbReference type="PANTHER" id="PTHR34848:SF1">
    <property type="entry name" value="BIFUNCTIONAL ADENOSYLCOBALAMIN BIOSYNTHESIS PROTEIN COBU"/>
    <property type="match status" value="1"/>
</dbReference>
<comment type="similarity">
    <text evidence="7">Belongs to the CobU/CobP family.</text>
</comment>
<evidence type="ECO:0000256" key="17">
    <source>
        <dbReference type="ARBA" id="ARBA00030571"/>
    </source>
</evidence>
<comment type="function">
    <text evidence="4">Catalyzes ATP-dependent phosphorylation of adenosylcobinamide and addition of GMP to adenosylcobinamide phosphate.</text>
</comment>
<keyword evidence="14" id="KW-0067">ATP-binding</keyword>
<keyword evidence="13" id="KW-0418">Kinase</keyword>
<dbReference type="GO" id="GO:0043752">
    <property type="term" value="F:adenosylcobinamide kinase activity"/>
    <property type="evidence" value="ECO:0007669"/>
    <property type="project" value="UniProtKB-EC"/>
</dbReference>
<protein>
    <recommendedName>
        <fullName evidence="16">Adenosylcobinamide kinase</fullName>
        <ecNumber evidence="8">2.7.1.156</ecNumber>
        <ecNumber evidence="9">2.7.7.62</ecNumber>
    </recommendedName>
    <alternativeName>
        <fullName evidence="17">Adenosylcobinamide-phosphate guanylyltransferase</fullName>
    </alternativeName>
</protein>
<organism evidence="20 21">
    <name type="scientific">Leptospirillum ferrodiazotrophum</name>
    <dbReference type="NCBI Taxonomy" id="412449"/>
    <lineage>
        <taxon>Bacteria</taxon>
        <taxon>Pseudomonadati</taxon>
        <taxon>Nitrospirota</taxon>
        <taxon>Nitrospiria</taxon>
        <taxon>Nitrospirales</taxon>
        <taxon>Nitrospiraceae</taxon>
        <taxon>Leptospirillum</taxon>
    </lineage>
</organism>
<evidence type="ECO:0000256" key="4">
    <source>
        <dbReference type="ARBA" id="ARBA00003889"/>
    </source>
</evidence>
<evidence type="ECO:0000256" key="15">
    <source>
        <dbReference type="ARBA" id="ARBA00023134"/>
    </source>
</evidence>
<sequence length="173" mass="19118">MRDLVLVTGGIRSGKTAFAMSLLVHRFGNDWLYWATGKALDAEMEERIARHRKERPEGVMTLEAGLREGIDSGNLAGEETWARMPVLLDSLGFCVLETLSEADITVWMDRLSELVAGRPGPVVVVSEEVGWGGISMDRSARLFADRLGLWNQRLAREAGSVYAVMAGCPLRIR</sequence>
<evidence type="ECO:0000256" key="10">
    <source>
        <dbReference type="ARBA" id="ARBA00022573"/>
    </source>
</evidence>
<evidence type="ECO:0000256" key="13">
    <source>
        <dbReference type="ARBA" id="ARBA00022777"/>
    </source>
</evidence>
<comment type="catalytic activity">
    <reaction evidence="2">
        <text>adenosylcob(III)inamide phosphate + GTP + H(+) = adenosylcob(III)inamide-GDP + diphosphate</text>
        <dbReference type="Rhea" id="RHEA:22712"/>
        <dbReference type="ChEBI" id="CHEBI:15378"/>
        <dbReference type="ChEBI" id="CHEBI:33019"/>
        <dbReference type="ChEBI" id="CHEBI:37565"/>
        <dbReference type="ChEBI" id="CHEBI:58502"/>
        <dbReference type="ChEBI" id="CHEBI:60487"/>
        <dbReference type="EC" id="2.7.7.62"/>
    </reaction>
</comment>
<comment type="catalytic activity">
    <reaction evidence="3">
        <text>adenosylcob(III)inamide + GTP = adenosylcob(III)inamide phosphate + GDP + H(+)</text>
        <dbReference type="Rhea" id="RHEA:15765"/>
        <dbReference type="ChEBI" id="CHEBI:2480"/>
        <dbReference type="ChEBI" id="CHEBI:15378"/>
        <dbReference type="ChEBI" id="CHEBI:37565"/>
        <dbReference type="ChEBI" id="CHEBI:58189"/>
        <dbReference type="ChEBI" id="CHEBI:58502"/>
        <dbReference type="EC" id="2.7.1.156"/>
    </reaction>
</comment>
<dbReference type="PANTHER" id="PTHR34848">
    <property type="match status" value="1"/>
</dbReference>
<dbReference type="Pfam" id="PF02283">
    <property type="entry name" value="CobU"/>
    <property type="match status" value="1"/>
</dbReference>
<keyword evidence="12 19" id="KW-0547">Nucleotide-binding</keyword>
<reference evidence="20 21" key="1">
    <citation type="journal article" date="2009" name="Appl. Environ. Microbiol.">
        <title>Community genomic and proteomic analyses of chemoautotrophic iron-oxidizing "Leptospirillum rubarum" (Group II) and "Leptospirillum ferrodiazotrophum" (Group III) bacteria in acid mine drainage biofilms.</title>
        <authorList>
            <person name="Goltsman D.S."/>
            <person name="Denef V.J."/>
            <person name="Singer S.W."/>
            <person name="VerBerkmoes N.C."/>
            <person name="Lefsrud M."/>
            <person name="Mueller R.S."/>
            <person name="Dick G.J."/>
            <person name="Sun C.L."/>
            <person name="Wheeler K.E."/>
            <person name="Zemla A."/>
            <person name="Baker B.J."/>
            <person name="Hauser L."/>
            <person name="Land M."/>
            <person name="Shah M.B."/>
            <person name="Thelen M.P."/>
            <person name="Hettich R.L."/>
            <person name="Banfield J.F."/>
        </authorList>
    </citation>
    <scope>NUCLEOTIDE SEQUENCE [LARGE SCALE GENOMIC DNA]</scope>
</reference>
<feature type="binding site" evidence="19">
    <location>
        <position position="89"/>
    </location>
    <ligand>
        <name>GTP</name>
        <dbReference type="ChEBI" id="CHEBI:37565"/>
    </ligand>
</feature>
<evidence type="ECO:0000256" key="8">
    <source>
        <dbReference type="ARBA" id="ARBA00012016"/>
    </source>
</evidence>
<keyword evidence="15 19" id="KW-0342">GTP-binding</keyword>
<evidence type="ECO:0000256" key="14">
    <source>
        <dbReference type="ARBA" id="ARBA00022840"/>
    </source>
</evidence>
<keyword evidence="21" id="KW-1185">Reference proteome</keyword>
<comment type="pathway">
    <text evidence="5">Cofactor biosynthesis; adenosylcobalamin biosynthesis; adenosylcobalamin from cob(II)yrinate a,c-diamide: step 6/7.</text>
</comment>
<dbReference type="InterPro" id="IPR003203">
    <property type="entry name" value="CobU/CobP"/>
</dbReference>
<proteinExistence type="inferred from homology"/>
<dbReference type="InterPro" id="IPR027417">
    <property type="entry name" value="P-loop_NTPase"/>
</dbReference>
<feature type="active site" description="GMP-histidine intermediate" evidence="18">
    <location>
        <position position="51"/>
    </location>
</feature>
<evidence type="ECO:0000256" key="5">
    <source>
        <dbReference type="ARBA" id="ARBA00004692"/>
    </source>
</evidence>
<accession>C6I043</accession>
<dbReference type="GO" id="GO:0005525">
    <property type="term" value="F:GTP binding"/>
    <property type="evidence" value="ECO:0007669"/>
    <property type="project" value="UniProtKB-KW"/>
</dbReference>
<evidence type="ECO:0000313" key="20">
    <source>
        <dbReference type="EMBL" id="EES51734.1"/>
    </source>
</evidence>
<dbReference type="GO" id="GO:0008820">
    <property type="term" value="F:cobinamide phosphate guanylyltransferase activity"/>
    <property type="evidence" value="ECO:0007669"/>
    <property type="project" value="UniProtKB-EC"/>
</dbReference>
<evidence type="ECO:0000256" key="3">
    <source>
        <dbReference type="ARBA" id="ARBA00001522"/>
    </source>
</evidence>
<evidence type="ECO:0000256" key="19">
    <source>
        <dbReference type="PIRSR" id="PIRSR006135-2"/>
    </source>
</evidence>
<feature type="binding site" evidence="19">
    <location>
        <position position="63"/>
    </location>
    <ligand>
        <name>GTP</name>
        <dbReference type="ChEBI" id="CHEBI:37565"/>
    </ligand>
</feature>
<dbReference type="EMBL" id="GG693885">
    <property type="protein sequence ID" value="EES51734.1"/>
    <property type="molecule type" value="Genomic_DNA"/>
</dbReference>
<evidence type="ECO:0000256" key="11">
    <source>
        <dbReference type="ARBA" id="ARBA00022679"/>
    </source>
</evidence>
<dbReference type="CDD" id="cd00544">
    <property type="entry name" value="CobU"/>
    <property type="match status" value="1"/>
</dbReference>
<evidence type="ECO:0000256" key="2">
    <source>
        <dbReference type="ARBA" id="ARBA00000711"/>
    </source>
</evidence>
<dbReference type="GO" id="GO:0009236">
    <property type="term" value="P:cobalamin biosynthetic process"/>
    <property type="evidence" value="ECO:0007669"/>
    <property type="project" value="UniProtKB-UniPathway"/>
</dbReference>
<dbReference type="EC" id="2.7.1.156" evidence="8"/>
<dbReference type="UniPathway" id="UPA00148">
    <property type="reaction ID" value="UER00236"/>
</dbReference>
<evidence type="ECO:0000256" key="6">
    <source>
        <dbReference type="ARBA" id="ARBA00005159"/>
    </source>
</evidence>
<feature type="binding site" evidence="19">
    <location>
        <begin position="35"/>
        <end position="37"/>
    </location>
    <ligand>
        <name>GTP</name>
        <dbReference type="ChEBI" id="CHEBI:37565"/>
    </ligand>
</feature>
<evidence type="ECO:0000313" key="21">
    <source>
        <dbReference type="Proteomes" id="UP000009374"/>
    </source>
</evidence>
<evidence type="ECO:0000256" key="9">
    <source>
        <dbReference type="ARBA" id="ARBA00012523"/>
    </source>
</evidence>
<dbReference type="Gene3D" id="3.40.50.300">
    <property type="entry name" value="P-loop containing nucleotide triphosphate hydrolases"/>
    <property type="match status" value="1"/>
</dbReference>
<evidence type="ECO:0000256" key="12">
    <source>
        <dbReference type="ARBA" id="ARBA00022741"/>
    </source>
</evidence>
<feature type="binding site" evidence="19">
    <location>
        <begin position="52"/>
        <end position="55"/>
    </location>
    <ligand>
        <name>GTP</name>
        <dbReference type="ChEBI" id="CHEBI:37565"/>
    </ligand>
</feature>
<name>C6I043_9BACT</name>
<dbReference type="AlphaFoldDB" id="C6I043"/>
<dbReference type="SUPFAM" id="SSF52540">
    <property type="entry name" value="P-loop containing nucleoside triphosphate hydrolases"/>
    <property type="match status" value="1"/>
</dbReference>
<evidence type="ECO:0000256" key="16">
    <source>
        <dbReference type="ARBA" id="ARBA00029570"/>
    </source>
</evidence>
<evidence type="ECO:0000256" key="1">
    <source>
        <dbReference type="ARBA" id="ARBA00000312"/>
    </source>
</evidence>
<keyword evidence="10" id="KW-0169">Cobalamin biosynthesis</keyword>
<evidence type="ECO:0000256" key="7">
    <source>
        <dbReference type="ARBA" id="ARBA00007490"/>
    </source>
</evidence>
<dbReference type="PIRSF" id="PIRSF006135">
    <property type="entry name" value="CobU"/>
    <property type="match status" value="1"/>
</dbReference>
<dbReference type="GO" id="GO:0005524">
    <property type="term" value="F:ATP binding"/>
    <property type="evidence" value="ECO:0007669"/>
    <property type="project" value="UniProtKB-KW"/>
</dbReference>